<dbReference type="GO" id="GO:0005886">
    <property type="term" value="C:plasma membrane"/>
    <property type="evidence" value="ECO:0007669"/>
    <property type="project" value="UniProtKB-SubCell"/>
</dbReference>
<dbReference type="InterPro" id="IPR019998">
    <property type="entry name" value="Membr_insert_YidC"/>
</dbReference>
<accession>A0A381WZ55</accession>
<evidence type="ECO:0000256" key="1">
    <source>
        <dbReference type="ARBA" id="ARBA00004429"/>
    </source>
</evidence>
<dbReference type="GO" id="GO:0015031">
    <property type="term" value="P:protein transport"/>
    <property type="evidence" value="ECO:0007669"/>
    <property type="project" value="UniProtKB-KW"/>
</dbReference>
<dbReference type="PRINTS" id="PR00701">
    <property type="entry name" value="60KDINNERMP"/>
</dbReference>
<feature type="transmembrane region" description="Helical" evidence="13">
    <location>
        <begin position="325"/>
        <end position="348"/>
    </location>
</feature>
<evidence type="ECO:0000256" key="4">
    <source>
        <dbReference type="ARBA" id="ARBA00022448"/>
    </source>
</evidence>
<keyword evidence="8 13" id="KW-1133">Transmembrane helix</keyword>
<dbReference type="NCBIfam" id="NF002353">
    <property type="entry name" value="PRK01318.1-4"/>
    <property type="match status" value="1"/>
</dbReference>
<comment type="similarity">
    <text evidence="2">Belongs to the OXA1/ALB3/YidC family. Type 1 subfamily.</text>
</comment>
<dbReference type="NCBIfam" id="NF002352">
    <property type="entry name" value="PRK01318.1-3"/>
    <property type="match status" value="1"/>
</dbReference>
<dbReference type="PANTHER" id="PTHR12428">
    <property type="entry name" value="OXA1"/>
    <property type="match status" value="1"/>
</dbReference>
<dbReference type="GO" id="GO:0032977">
    <property type="term" value="F:membrane insertase activity"/>
    <property type="evidence" value="ECO:0007669"/>
    <property type="project" value="InterPro"/>
</dbReference>
<keyword evidence="4" id="KW-0813">Transport</keyword>
<evidence type="ECO:0000313" key="16">
    <source>
        <dbReference type="EMBL" id="SVA57829.1"/>
    </source>
</evidence>
<dbReference type="PRINTS" id="PR01900">
    <property type="entry name" value="YIDCPROTEIN"/>
</dbReference>
<evidence type="ECO:0000256" key="10">
    <source>
        <dbReference type="ARBA" id="ARBA00023186"/>
    </source>
</evidence>
<keyword evidence="6 13" id="KW-0812">Transmembrane</keyword>
<dbReference type="AlphaFoldDB" id="A0A381WZ55"/>
<comment type="subcellular location">
    <subcellularLocation>
        <location evidence="1">Cell inner membrane</location>
        <topology evidence="1">Multi-pass membrane protein</topology>
    </subcellularLocation>
</comment>
<keyword evidence="7" id="KW-0653">Protein transport</keyword>
<evidence type="ECO:0000256" key="13">
    <source>
        <dbReference type="SAM" id="Phobius"/>
    </source>
</evidence>
<dbReference type="InterPro" id="IPR038221">
    <property type="entry name" value="YidC_periplasmic_sf"/>
</dbReference>
<evidence type="ECO:0000256" key="12">
    <source>
        <dbReference type="ARBA" id="ARBA00033342"/>
    </source>
</evidence>
<dbReference type="InterPro" id="IPR028053">
    <property type="entry name" value="Membr_insert_YidC_N"/>
</dbReference>
<dbReference type="NCBIfam" id="TIGR03592">
    <property type="entry name" value="yidC_oxa1_cterm"/>
    <property type="match status" value="1"/>
</dbReference>
<keyword evidence="10" id="KW-0143">Chaperone</keyword>
<dbReference type="HAMAP" id="MF_01810">
    <property type="entry name" value="YidC_type1"/>
    <property type="match status" value="1"/>
</dbReference>
<dbReference type="Gene3D" id="2.70.98.90">
    <property type="match status" value="1"/>
</dbReference>
<protein>
    <recommendedName>
        <fullName evidence="3">Membrane protein insertase YidC</fullName>
    </recommendedName>
    <alternativeName>
        <fullName evidence="12">Foldase YidC</fullName>
    </alternativeName>
    <alternativeName>
        <fullName evidence="11">Membrane integrase YidC</fullName>
    </alternativeName>
</protein>
<keyword evidence="9 13" id="KW-0472">Membrane</keyword>
<evidence type="ECO:0000256" key="5">
    <source>
        <dbReference type="ARBA" id="ARBA00022475"/>
    </source>
</evidence>
<dbReference type="Pfam" id="PF02096">
    <property type="entry name" value="60KD_IMP"/>
    <property type="match status" value="1"/>
</dbReference>
<dbReference type="PANTHER" id="PTHR12428:SF65">
    <property type="entry name" value="CYTOCHROME C OXIDASE ASSEMBLY PROTEIN COX18, MITOCHONDRIAL"/>
    <property type="match status" value="1"/>
</dbReference>
<evidence type="ECO:0000259" key="15">
    <source>
        <dbReference type="Pfam" id="PF14849"/>
    </source>
</evidence>
<evidence type="ECO:0000256" key="11">
    <source>
        <dbReference type="ARBA" id="ARBA00033245"/>
    </source>
</evidence>
<dbReference type="CDD" id="cd20070">
    <property type="entry name" value="5TM_YidC_Alb3"/>
    <property type="match status" value="1"/>
</dbReference>
<dbReference type="CDD" id="cd19961">
    <property type="entry name" value="EcYidC-like_peri"/>
    <property type="match status" value="1"/>
</dbReference>
<feature type="transmembrane region" description="Helical" evidence="13">
    <location>
        <begin position="388"/>
        <end position="411"/>
    </location>
</feature>
<dbReference type="InterPro" id="IPR028055">
    <property type="entry name" value="YidC/Oxa/ALB_C"/>
</dbReference>
<feature type="domain" description="Membrane insertase YidC N-terminal" evidence="15">
    <location>
        <begin position="32"/>
        <end position="314"/>
    </location>
</feature>
<evidence type="ECO:0000256" key="6">
    <source>
        <dbReference type="ARBA" id="ARBA00022692"/>
    </source>
</evidence>
<proteinExistence type="inferred from homology"/>
<dbReference type="NCBIfam" id="TIGR03593">
    <property type="entry name" value="yidC_nterm"/>
    <property type="match status" value="1"/>
</dbReference>
<dbReference type="GO" id="GO:0051205">
    <property type="term" value="P:protein insertion into membrane"/>
    <property type="evidence" value="ECO:0007669"/>
    <property type="project" value="TreeGrafter"/>
</dbReference>
<reference evidence="16" key="1">
    <citation type="submission" date="2018-05" db="EMBL/GenBank/DDBJ databases">
        <authorList>
            <person name="Lanie J.A."/>
            <person name="Ng W.-L."/>
            <person name="Kazmierczak K.M."/>
            <person name="Andrzejewski T.M."/>
            <person name="Davidsen T.M."/>
            <person name="Wayne K.J."/>
            <person name="Tettelin H."/>
            <person name="Glass J.I."/>
            <person name="Rusch D."/>
            <person name="Podicherti R."/>
            <person name="Tsui H.-C.T."/>
            <person name="Winkler M.E."/>
        </authorList>
    </citation>
    <scope>NUCLEOTIDE SEQUENCE</scope>
</reference>
<keyword evidence="5" id="KW-1003">Cell membrane</keyword>
<dbReference type="EMBL" id="UINC01013374">
    <property type="protein sequence ID" value="SVA57829.1"/>
    <property type="molecule type" value="Genomic_DNA"/>
</dbReference>
<organism evidence="16">
    <name type="scientific">marine metagenome</name>
    <dbReference type="NCBI Taxonomy" id="408172"/>
    <lineage>
        <taxon>unclassified sequences</taxon>
        <taxon>metagenomes</taxon>
        <taxon>ecological metagenomes</taxon>
    </lineage>
</organism>
<gene>
    <name evidence="16" type="ORF">METZ01_LOCUS110683</name>
</gene>
<feature type="non-terminal residue" evidence="16">
    <location>
        <position position="1"/>
    </location>
</feature>
<dbReference type="InterPro" id="IPR001708">
    <property type="entry name" value="YidC/ALB3/OXA1/COX18"/>
</dbReference>
<evidence type="ECO:0000256" key="2">
    <source>
        <dbReference type="ARBA" id="ARBA00010527"/>
    </source>
</evidence>
<evidence type="ECO:0000256" key="3">
    <source>
        <dbReference type="ARBA" id="ARBA00015325"/>
    </source>
</evidence>
<dbReference type="InterPro" id="IPR047196">
    <property type="entry name" value="YidC_ALB_C"/>
</dbReference>
<name>A0A381WZ55_9ZZZZ</name>
<evidence type="ECO:0000256" key="8">
    <source>
        <dbReference type="ARBA" id="ARBA00022989"/>
    </source>
</evidence>
<evidence type="ECO:0000256" key="7">
    <source>
        <dbReference type="ARBA" id="ARBA00022927"/>
    </source>
</evidence>
<sequence length="510" mass="57608">EQDVPSAPAAPDKPASQAPVPLASALASANTVTVETDLVRAQIDTYGGDLRHLELLTYPVTLDQPDQPFSLLHDKGADIFVIQGGLLGVQADLPNHHTPYTSERRNYLLMPGADSIEAVLEWQGPENVVYRKVYTFKRDSYYIAVRYEVNNYGSTPWQGYIYNQILRTEVKTKSSGLGFFGRLPSYTGGVIYTPEDKYQKIDFDDMREANLARSTPTGWVAMLQHYFVGALLPRGGTAYEFYSNVTARDSQPRYHIGYKSVEPTVVPPGEKGELSARFYVGPKEQHRLVEVDQQLELTVDYGWLTPVSSPLFWLLTNINKVVGNWGVSIILLTLLVKLVFYPLSAASYKSMARMKNLQPRMKTLKERFGDDKQKFQQAMMEVYKKEKINPFGSCLPIVIQIPVFIALYWVLLESVELRQAPFALWIKDLSSQDPYYVLPLLMGASMFGQTLLNPTPVDPMQKNLMMAMPVVFTVFFLWFPAGLVLYWLVNNILSITQQWVITRKIKAAGG</sequence>
<evidence type="ECO:0000259" key="14">
    <source>
        <dbReference type="Pfam" id="PF02096"/>
    </source>
</evidence>
<feature type="transmembrane region" description="Helical" evidence="13">
    <location>
        <begin position="464"/>
        <end position="489"/>
    </location>
</feature>
<feature type="domain" description="Membrane insertase YidC/Oxa/ALB C-terminal" evidence="14">
    <location>
        <begin position="325"/>
        <end position="503"/>
    </location>
</feature>
<evidence type="ECO:0000256" key="9">
    <source>
        <dbReference type="ARBA" id="ARBA00023136"/>
    </source>
</evidence>
<dbReference type="Pfam" id="PF14849">
    <property type="entry name" value="YidC_periplas"/>
    <property type="match status" value="1"/>
</dbReference>